<reference evidence="1" key="2">
    <citation type="submission" date="2025-09" db="UniProtKB">
        <authorList>
            <consortium name="EnsemblPlants"/>
        </authorList>
    </citation>
    <scope>IDENTIFICATION</scope>
</reference>
<evidence type="ECO:0000313" key="1">
    <source>
        <dbReference type="EnsemblPlants" id="AVESA.00010b.r2.2DG0394770.1.CDS"/>
    </source>
</evidence>
<dbReference type="EnsemblPlants" id="AVESA.00010b.r2.2DG0394770.1">
    <property type="protein sequence ID" value="AVESA.00010b.r2.2DG0394770.1.CDS"/>
    <property type="gene ID" value="AVESA.00010b.r2.2DG0394770"/>
</dbReference>
<sequence length="928" mass="104872">MEGELPYWMNSLVSKMGDNPIYKGLVEDLVPLAKVHGSAWPREINFEARVWENHVRELVFDIEDWVDQKPAMMDMGDHLEIKEKVKKFKAKIEQARELGARYNLLEQLPKTTRSFPVLTPERSRLLTLEERRRGLLAREDSTRHLEEHLKNGEMMLKVVSIFGEEGSGKTSFAKEIYEKLQGQFACRAFVSVGRRASLTTTLLNILRQVKPGANPRDLKTSHQDLHNVRTELWEYLSTKRYFIIIDGLWSKRAWEVINSALPDKNCGSRVLATTCIIDVAKYCSMHSIEDLYAMKPLSEDYSKNLLRRSIRVETNHTSDMFQQFSSKVLEICAGLPLAIIVASGLLSGISEGLDGLIGQKQNSTSEGMTVMLDMSYADLCLPLKSCFLYLSVFPEGYTVIKDRLIWLWRAEGFIPSAVTGEYYFNELIIRRLIQPVFNYDDDEAVGCTVHGVVGDYIRSLSREENFVTMAADLRSGIFPCSSDTVRRLSLDCCNDRDEARFLASRTTHLLSMRSLTVFGDREERDGPSTLTVSDGSPVLPCFKLTRVLDLEDANNLRSRHLIGIEGLILLKYLGLRGTGIDELPGDIGKLEHLEMLDVRETPMRNLPTSIVGLKRLMRLLVDDVVKVPGNIYEMEGLEEVSAIGLNCVKSYFFSELHVWPRLRVLGISLAGLHGIFDVFRFLNAVMCCDYPLSISIFNLDGRFLKVLSGSPLHQNRRGKLEVTISGPIPRDAVSEFTGGWYKSCWVTHLHMEVTRLTEKTVSTLSWLPHLVVLKLVSAGKGVPSIFRGSARPSRCIISREWDAFVSLEVFFFTSKLGGMDLQFGSGAMPNLRRLGLCFSAWETLSRYGDFEFGIQHLKGLTRVHATISCKDATVLEVEKAESVIREQARLAGCTTTELHRELEDKMLPGERKSMGLLARTANRFTSLF</sequence>
<reference evidence="1" key="1">
    <citation type="submission" date="2021-05" db="EMBL/GenBank/DDBJ databases">
        <authorList>
            <person name="Scholz U."/>
            <person name="Mascher M."/>
            <person name="Fiebig A."/>
        </authorList>
    </citation>
    <scope>NUCLEOTIDE SEQUENCE [LARGE SCALE GENOMIC DNA]</scope>
</reference>
<dbReference type="Proteomes" id="UP001732700">
    <property type="component" value="Chromosome 2D"/>
</dbReference>
<protein>
    <submittedName>
        <fullName evidence="1">Uncharacterized protein</fullName>
    </submittedName>
</protein>
<organism evidence="1 2">
    <name type="scientific">Avena sativa</name>
    <name type="common">Oat</name>
    <dbReference type="NCBI Taxonomy" id="4498"/>
    <lineage>
        <taxon>Eukaryota</taxon>
        <taxon>Viridiplantae</taxon>
        <taxon>Streptophyta</taxon>
        <taxon>Embryophyta</taxon>
        <taxon>Tracheophyta</taxon>
        <taxon>Spermatophyta</taxon>
        <taxon>Magnoliopsida</taxon>
        <taxon>Liliopsida</taxon>
        <taxon>Poales</taxon>
        <taxon>Poaceae</taxon>
        <taxon>BOP clade</taxon>
        <taxon>Pooideae</taxon>
        <taxon>Poodae</taxon>
        <taxon>Poeae</taxon>
        <taxon>Poeae Chloroplast Group 1 (Aveneae type)</taxon>
        <taxon>Aveninae</taxon>
        <taxon>Avena</taxon>
    </lineage>
</organism>
<proteinExistence type="predicted"/>
<evidence type="ECO:0000313" key="2">
    <source>
        <dbReference type="Proteomes" id="UP001732700"/>
    </source>
</evidence>
<accession>A0ACD5VBI9</accession>
<name>A0ACD5VBI9_AVESA</name>
<keyword evidence="2" id="KW-1185">Reference proteome</keyword>